<evidence type="ECO:0000313" key="2">
    <source>
        <dbReference type="Proteomes" id="UP000184603"/>
    </source>
</evidence>
<proteinExistence type="predicted"/>
<dbReference type="EMBL" id="FRFE01000010">
    <property type="protein sequence ID" value="SHO48548.1"/>
    <property type="molecule type" value="Genomic_DNA"/>
</dbReference>
<sequence length="61" mass="7530">MTPEQRNDLCIEWEYTNPVTRHQIIEEYQKERAKSQQWADWEEFMVERLKLKAFWETVGLA</sequence>
<accession>A0A1M7Y7N3</accession>
<dbReference type="AlphaFoldDB" id="A0A1M7Y7N3"/>
<organism evidence="1 2">
    <name type="scientific">Desulfopila aestuarii DSM 18488</name>
    <dbReference type="NCBI Taxonomy" id="1121416"/>
    <lineage>
        <taxon>Bacteria</taxon>
        <taxon>Pseudomonadati</taxon>
        <taxon>Thermodesulfobacteriota</taxon>
        <taxon>Desulfobulbia</taxon>
        <taxon>Desulfobulbales</taxon>
        <taxon>Desulfocapsaceae</taxon>
        <taxon>Desulfopila</taxon>
    </lineage>
</organism>
<keyword evidence="2" id="KW-1185">Reference proteome</keyword>
<dbReference type="RefSeq" id="WP_073613655.1">
    <property type="nucleotide sequence ID" value="NZ_FRFE01000010.1"/>
</dbReference>
<evidence type="ECO:0000313" key="1">
    <source>
        <dbReference type="EMBL" id="SHO48548.1"/>
    </source>
</evidence>
<protein>
    <submittedName>
        <fullName evidence="1">Uncharacterized protein</fullName>
    </submittedName>
</protein>
<gene>
    <name evidence="1" type="ORF">SAMN02745220_02360</name>
</gene>
<dbReference type="OrthoDB" id="5432764at2"/>
<name>A0A1M7Y7N3_9BACT</name>
<dbReference type="Proteomes" id="UP000184603">
    <property type="component" value="Unassembled WGS sequence"/>
</dbReference>
<reference evidence="1 2" key="1">
    <citation type="submission" date="2016-12" db="EMBL/GenBank/DDBJ databases">
        <authorList>
            <person name="Song W.-J."/>
            <person name="Kurnit D.M."/>
        </authorList>
    </citation>
    <scope>NUCLEOTIDE SEQUENCE [LARGE SCALE GENOMIC DNA]</scope>
    <source>
        <strain evidence="1 2">DSM 18488</strain>
    </source>
</reference>